<sequence length="467" mass="50214">MEILSALLIITYLIHPAATQVSSCKVTISKPDFYSYILNYDTCQVSADLSQLQNEFPIVSQAFTLAGDFDKTAIDYDGLSDFCMDLASCKGSLTSCESDLNDFIRDAGSALCANGEAMSNAIVEAAEVLSKDACSGEAEATGLLPNGCYLSMDSVTMPTYLQTITRKNKIKSAESRCLSRYLEENKVCTAKSIKALNTLIAASNRVESIGTSFNSYTNYAKPTLSDERVTLSLVGFAHLYKEDERQATCNSLADSKVLLWNPYINIDGTLRTLEPTVPYYLLSDVYIQFSNAFGQVVDSYLASASADKLTKMTQRQLGGLKSDVDLNVKGENVVVLYHSDSKIRVTVGKVEDTLSLVLTMPQSLYDSESAGVLVDGCEAYNGVVATDVTTVTNGGCISKCASAAANKDECAYDCENGIAGSNEIYTLLVTQISEAEAPIIDEQGGVGSSSTLTLSLITMFLSLLLVL</sequence>
<name>A0A7J7KGF4_BUGNE</name>
<dbReference type="EMBL" id="VXIV02000588">
    <property type="protein sequence ID" value="KAF6037327.1"/>
    <property type="molecule type" value="Genomic_DNA"/>
</dbReference>
<dbReference type="Proteomes" id="UP000593567">
    <property type="component" value="Unassembled WGS sequence"/>
</dbReference>
<organism evidence="2 3">
    <name type="scientific">Bugula neritina</name>
    <name type="common">Brown bryozoan</name>
    <name type="synonym">Sertularia neritina</name>
    <dbReference type="NCBI Taxonomy" id="10212"/>
    <lineage>
        <taxon>Eukaryota</taxon>
        <taxon>Metazoa</taxon>
        <taxon>Spiralia</taxon>
        <taxon>Lophotrochozoa</taxon>
        <taxon>Bryozoa</taxon>
        <taxon>Gymnolaemata</taxon>
        <taxon>Cheilostomatida</taxon>
        <taxon>Flustrina</taxon>
        <taxon>Buguloidea</taxon>
        <taxon>Bugulidae</taxon>
        <taxon>Bugula</taxon>
    </lineage>
</organism>
<evidence type="ECO:0000313" key="2">
    <source>
        <dbReference type="EMBL" id="KAF6037327.1"/>
    </source>
</evidence>
<gene>
    <name evidence="2" type="ORF">EB796_004360</name>
</gene>
<reference evidence="2" key="1">
    <citation type="submission" date="2020-06" db="EMBL/GenBank/DDBJ databases">
        <title>Draft genome of Bugula neritina, a colonial animal packing powerful symbionts and potential medicines.</title>
        <authorList>
            <person name="Rayko M."/>
        </authorList>
    </citation>
    <scope>NUCLEOTIDE SEQUENCE [LARGE SCALE GENOMIC DNA]</scope>
    <source>
        <strain evidence="2">Kwan_BN1</strain>
    </source>
</reference>
<evidence type="ECO:0000256" key="1">
    <source>
        <dbReference type="SAM" id="SignalP"/>
    </source>
</evidence>
<accession>A0A7J7KGF4</accession>
<comment type="caution">
    <text evidence="2">The sequence shown here is derived from an EMBL/GenBank/DDBJ whole genome shotgun (WGS) entry which is preliminary data.</text>
</comment>
<dbReference type="AlphaFoldDB" id="A0A7J7KGF4"/>
<feature type="chain" id="PRO_5029826988" evidence="1">
    <location>
        <begin position="20"/>
        <end position="467"/>
    </location>
</feature>
<keyword evidence="3" id="KW-1185">Reference proteome</keyword>
<proteinExistence type="predicted"/>
<protein>
    <submittedName>
        <fullName evidence="2">Uncharacterized protein</fullName>
    </submittedName>
</protein>
<feature type="signal peptide" evidence="1">
    <location>
        <begin position="1"/>
        <end position="19"/>
    </location>
</feature>
<evidence type="ECO:0000313" key="3">
    <source>
        <dbReference type="Proteomes" id="UP000593567"/>
    </source>
</evidence>
<keyword evidence="1" id="KW-0732">Signal</keyword>